<reference evidence="3" key="3">
    <citation type="submission" date="2016-03" db="UniProtKB">
        <authorList>
            <consortium name="EnsemblProtists"/>
        </authorList>
    </citation>
    <scope>IDENTIFICATION</scope>
</reference>
<dbReference type="OrthoDB" id="73406at2759"/>
<feature type="region of interest" description="Disordered" evidence="1">
    <location>
        <begin position="104"/>
        <end position="169"/>
    </location>
</feature>
<dbReference type="AlphaFoldDB" id="L1ISK7"/>
<dbReference type="HOGENOM" id="CLU_797990_0_0_1"/>
<gene>
    <name evidence="2" type="ORF">GUITHDRAFT_114750</name>
</gene>
<dbReference type="GeneID" id="17295836"/>
<evidence type="ECO:0000313" key="4">
    <source>
        <dbReference type="Proteomes" id="UP000011087"/>
    </source>
</evidence>
<feature type="compositionally biased region" description="Basic and acidic residues" evidence="1">
    <location>
        <begin position="104"/>
        <end position="115"/>
    </location>
</feature>
<evidence type="ECO:0000313" key="3">
    <source>
        <dbReference type="EnsemblProtists" id="EKX39092"/>
    </source>
</evidence>
<keyword evidence="4" id="KW-1185">Reference proteome</keyword>
<name>L1ISK7_GUITC</name>
<dbReference type="RefSeq" id="XP_005826072.1">
    <property type="nucleotide sequence ID" value="XM_005826015.1"/>
</dbReference>
<evidence type="ECO:0000313" key="2">
    <source>
        <dbReference type="EMBL" id="EKX39092.1"/>
    </source>
</evidence>
<accession>L1ISK7</accession>
<proteinExistence type="predicted"/>
<reference evidence="4" key="2">
    <citation type="submission" date="2012-11" db="EMBL/GenBank/DDBJ databases">
        <authorList>
            <person name="Kuo A."/>
            <person name="Curtis B.A."/>
            <person name="Tanifuji G."/>
            <person name="Burki F."/>
            <person name="Gruber A."/>
            <person name="Irimia M."/>
            <person name="Maruyama S."/>
            <person name="Arias M.C."/>
            <person name="Ball S.G."/>
            <person name="Gile G.H."/>
            <person name="Hirakawa Y."/>
            <person name="Hopkins J.F."/>
            <person name="Rensing S.A."/>
            <person name="Schmutz J."/>
            <person name="Symeonidi A."/>
            <person name="Elias M."/>
            <person name="Eveleigh R.J."/>
            <person name="Herman E.K."/>
            <person name="Klute M.J."/>
            <person name="Nakayama T."/>
            <person name="Obornik M."/>
            <person name="Reyes-Prieto A."/>
            <person name="Armbrust E.V."/>
            <person name="Aves S.J."/>
            <person name="Beiko R.G."/>
            <person name="Coutinho P."/>
            <person name="Dacks J.B."/>
            <person name="Durnford D.G."/>
            <person name="Fast N.M."/>
            <person name="Green B.R."/>
            <person name="Grisdale C."/>
            <person name="Hempe F."/>
            <person name="Henrissat B."/>
            <person name="Hoppner M.P."/>
            <person name="Ishida K.-I."/>
            <person name="Kim E."/>
            <person name="Koreny L."/>
            <person name="Kroth P.G."/>
            <person name="Liu Y."/>
            <person name="Malik S.-B."/>
            <person name="Maier U.G."/>
            <person name="McRose D."/>
            <person name="Mock T."/>
            <person name="Neilson J.A."/>
            <person name="Onodera N.T."/>
            <person name="Poole A.M."/>
            <person name="Pritham E.J."/>
            <person name="Richards T.A."/>
            <person name="Rocap G."/>
            <person name="Roy S.W."/>
            <person name="Sarai C."/>
            <person name="Schaack S."/>
            <person name="Shirato S."/>
            <person name="Slamovits C.H."/>
            <person name="Spencer D.F."/>
            <person name="Suzuki S."/>
            <person name="Worden A.Z."/>
            <person name="Zauner S."/>
            <person name="Barry K."/>
            <person name="Bell C."/>
            <person name="Bharti A.K."/>
            <person name="Crow J.A."/>
            <person name="Grimwood J."/>
            <person name="Kramer R."/>
            <person name="Lindquist E."/>
            <person name="Lucas S."/>
            <person name="Salamov A."/>
            <person name="McFadden G.I."/>
            <person name="Lane C.E."/>
            <person name="Keeling P.J."/>
            <person name="Gray M.W."/>
            <person name="Grigoriev I.V."/>
            <person name="Archibald J.M."/>
        </authorList>
    </citation>
    <scope>NUCLEOTIDE SEQUENCE</scope>
    <source>
        <strain evidence="4">CCMP2712</strain>
    </source>
</reference>
<protein>
    <submittedName>
        <fullName evidence="2 3">Uncharacterized protein</fullName>
    </submittedName>
</protein>
<organism evidence="2">
    <name type="scientific">Guillardia theta (strain CCMP2712)</name>
    <name type="common">Cryptophyte</name>
    <dbReference type="NCBI Taxonomy" id="905079"/>
    <lineage>
        <taxon>Eukaryota</taxon>
        <taxon>Cryptophyceae</taxon>
        <taxon>Pyrenomonadales</taxon>
        <taxon>Geminigeraceae</taxon>
        <taxon>Guillardia</taxon>
    </lineage>
</organism>
<sequence length="348" mass="39545">MVVSAYEEERMARMAENKKIMMSLGIEDNMIPLDPLQSRRREKKSSSVAEGGGHCDLSGESTTEAGNKRLPAKKKLKREEDWDMEPLRRSTRLRTRGELVSLPDDWKEGTFRGDVSDDELATDHKRQRSTGKRAVYVKRENGGDEHDDDVKEVTPSIVEDRKPASSDSSRNLHADLHLLEPVVGRRVPGGHVKAGVMEFVSPKCRPKFSKYVGVQEWKNAIFLMMNIAYGNSYANTFIDMDSRMQVTYYLSEKTKPEAPIIPKLVKFSKYNGEADKGQPFSVHLFCRPAPESVKLANLDNSDYVYCGRLKFLKNDVSRCPIEFLFELVDYAALKKSPDFQALLDLLKE</sequence>
<feature type="region of interest" description="Disordered" evidence="1">
    <location>
        <begin position="31"/>
        <end position="81"/>
    </location>
</feature>
<reference evidence="2 4" key="1">
    <citation type="journal article" date="2012" name="Nature">
        <title>Algal genomes reveal evolutionary mosaicism and the fate of nucleomorphs.</title>
        <authorList>
            <consortium name="DOE Joint Genome Institute"/>
            <person name="Curtis B.A."/>
            <person name="Tanifuji G."/>
            <person name="Burki F."/>
            <person name="Gruber A."/>
            <person name="Irimia M."/>
            <person name="Maruyama S."/>
            <person name="Arias M.C."/>
            <person name="Ball S.G."/>
            <person name="Gile G.H."/>
            <person name="Hirakawa Y."/>
            <person name="Hopkins J.F."/>
            <person name="Kuo A."/>
            <person name="Rensing S.A."/>
            <person name="Schmutz J."/>
            <person name="Symeonidi A."/>
            <person name="Elias M."/>
            <person name="Eveleigh R.J."/>
            <person name="Herman E.K."/>
            <person name="Klute M.J."/>
            <person name="Nakayama T."/>
            <person name="Obornik M."/>
            <person name="Reyes-Prieto A."/>
            <person name="Armbrust E.V."/>
            <person name="Aves S.J."/>
            <person name="Beiko R.G."/>
            <person name="Coutinho P."/>
            <person name="Dacks J.B."/>
            <person name="Durnford D.G."/>
            <person name="Fast N.M."/>
            <person name="Green B.R."/>
            <person name="Grisdale C.J."/>
            <person name="Hempel F."/>
            <person name="Henrissat B."/>
            <person name="Hoppner M.P."/>
            <person name="Ishida K."/>
            <person name="Kim E."/>
            <person name="Koreny L."/>
            <person name="Kroth P.G."/>
            <person name="Liu Y."/>
            <person name="Malik S.B."/>
            <person name="Maier U.G."/>
            <person name="McRose D."/>
            <person name="Mock T."/>
            <person name="Neilson J.A."/>
            <person name="Onodera N.T."/>
            <person name="Poole A.M."/>
            <person name="Pritham E.J."/>
            <person name="Richards T.A."/>
            <person name="Rocap G."/>
            <person name="Roy S.W."/>
            <person name="Sarai C."/>
            <person name="Schaack S."/>
            <person name="Shirato S."/>
            <person name="Slamovits C.H."/>
            <person name="Spencer D.F."/>
            <person name="Suzuki S."/>
            <person name="Worden A.Z."/>
            <person name="Zauner S."/>
            <person name="Barry K."/>
            <person name="Bell C."/>
            <person name="Bharti A.K."/>
            <person name="Crow J.A."/>
            <person name="Grimwood J."/>
            <person name="Kramer R."/>
            <person name="Lindquist E."/>
            <person name="Lucas S."/>
            <person name="Salamov A."/>
            <person name="McFadden G.I."/>
            <person name="Lane C.E."/>
            <person name="Keeling P.J."/>
            <person name="Gray M.W."/>
            <person name="Grigoriev I.V."/>
            <person name="Archibald J.M."/>
        </authorList>
    </citation>
    <scope>NUCLEOTIDE SEQUENCE</scope>
    <source>
        <strain evidence="2 4">CCMP2712</strain>
    </source>
</reference>
<dbReference type="PaxDb" id="55529-EKX39092"/>
<dbReference type="EnsemblProtists" id="EKX39092">
    <property type="protein sequence ID" value="EKX39092"/>
    <property type="gene ID" value="GUITHDRAFT_114750"/>
</dbReference>
<evidence type="ECO:0000256" key="1">
    <source>
        <dbReference type="SAM" id="MobiDB-lite"/>
    </source>
</evidence>
<dbReference type="KEGG" id="gtt:GUITHDRAFT_114750"/>
<feature type="compositionally biased region" description="Basic and acidic residues" evidence="1">
    <location>
        <begin position="137"/>
        <end position="169"/>
    </location>
</feature>
<dbReference type="STRING" id="905079.L1ISK7"/>
<dbReference type="Proteomes" id="UP000011087">
    <property type="component" value="Unassembled WGS sequence"/>
</dbReference>
<dbReference type="EMBL" id="JH993042">
    <property type="protein sequence ID" value="EKX39092.1"/>
    <property type="molecule type" value="Genomic_DNA"/>
</dbReference>